<dbReference type="GO" id="GO:0005886">
    <property type="term" value="C:plasma membrane"/>
    <property type="evidence" value="ECO:0007669"/>
    <property type="project" value="UniProtKB-SubCell"/>
</dbReference>
<dbReference type="Gene3D" id="1.20.1250.20">
    <property type="entry name" value="MFS general substrate transporter like domains"/>
    <property type="match status" value="2"/>
</dbReference>
<evidence type="ECO:0000256" key="4">
    <source>
        <dbReference type="ARBA" id="ARBA00023136"/>
    </source>
</evidence>
<evidence type="ECO:0000256" key="3">
    <source>
        <dbReference type="ARBA" id="ARBA00022989"/>
    </source>
</evidence>
<feature type="domain" description="Major facilitator superfamily (MFS) profile" evidence="6">
    <location>
        <begin position="5"/>
        <end position="379"/>
    </location>
</feature>
<dbReference type="Proteomes" id="UP000580051">
    <property type="component" value="Unassembled WGS sequence"/>
</dbReference>
<feature type="transmembrane region" description="Helical" evidence="5">
    <location>
        <begin position="324"/>
        <end position="347"/>
    </location>
</feature>
<reference evidence="7 8" key="1">
    <citation type="journal article" date="2020" name="Front. Microbiol.">
        <title>Single-cell genomics of novel Actinobacteria with the Wood-Ljungdahl pathway discovered in a serpentinizing system.</title>
        <authorList>
            <person name="Merino N."/>
            <person name="Kawai M."/>
            <person name="Boyd E.S."/>
            <person name="Colman D.R."/>
            <person name="McGlynn S.E."/>
            <person name="Nealson K.H."/>
            <person name="Kurokawa K."/>
            <person name="Hongoh Y."/>
        </authorList>
    </citation>
    <scope>NUCLEOTIDE SEQUENCE [LARGE SCALE GENOMIC DNA]</scope>
    <source>
        <strain evidence="7 8">S06</strain>
    </source>
</reference>
<proteinExistence type="predicted"/>
<feature type="transmembrane region" description="Helical" evidence="5">
    <location>
        <begin position="70"/>
        <end position="88"/>
    </location>
</feature>
<dbReference type="SUPFAM" id="SSF103473">
    <property type="entry name" value="MFS general substrate transporter"/>
    <property type="match status" value="1"/>
</dbReference>
<feature type="transmembrane region" description="Helical" evidence="5">
    <location>
        <begin position="94"/>
        <end position="114"/>
    </location>
</feature>
<dbReference type="AlphaFoldDB" id="A0A6V8NPH2"/>
<keyword evidence="2 5" id="KW-0812">Transmembrane</keyword>
<feature type="transmembrane region" description="Helical" evidence="5">
    <location>
        <begin position="291"/>
        <end position="312"/>
    </location>
</feature>
<feature type="transmembrane region" description="Helical" evidence="5">
    <location>
        <begin position="353"/>
        <end position="374"/>
    </location>
</feature>
<dbReference type="PANTHER" id="PTHR43129:SF1">
    <property type="entry name" value="FOSMIDOMYCIN RESISTANCE PROTEIN"/>
    <property type="match status" value="1"/>
</dbReference>
<organism evidence="7 8">
    <name type="scientific">Candidatus Hakubella thermalkaliphila</name>
    <dbReference type="NCBI Taxonomy" id="2754717"/>
    <lineage>
        <taxon>Bacteria</taxon>
        <taxon>Bacillati</taxon>
        <taxon>Actinomycetota</taxon>
        <taxon>Actinomycetota incertae sedis</taxon>
        <taxon>Candidatus Hakubellales</taxon>
        <taxon>Candidatus Hakubellaceae</taxon>
        <taxon>Candidatus Hakubella</taxon>
    </lineage>
</organism>
<gene>
    <name evidence="7" type="ORF">HKBW3S06_00466</name>
</gene>
<evidence type="ECO:0000313" key="8">
    <source>
        <dbReference type="Proteomes" id="UP000580051"/>
    </source>
</evidence>
<feature type="transmembrane region" description="Helical" evidence="5">
    <location>
        <begin position="268"/>
        <end position="285"/>
    </location>
</feature>
<feature type="transmembrane region" description="Helical" evidence="5">
    <location>
        <begin position="241"/>
        <end position="261"/>
    </location>
</feature>
<dbReference type="PROSITE" id="PS00216">
    <property type="entry name" value="SUGAR_TRANSPORT_1"/>
    <property type="match status" value="1"/>
</dbReference>
<keyword evidence="4 5" id="KW-0472">Membrane</keyword>
<dbReference type="InterPro" id="IPR036259">
    <property type="entry name" value="MFS_trans_sf"/>
</dbReference>
<dbReference type="Pfam" id="PF07690">
    <property type="entry name" value="MFS_1"/>
    <property type="match status" value="1"/>
</dbReference>
<evidence type="ECO:0000259" key="6">
    <source>
        <dbReference type="PROSITE" id="PS50850"/>
    </source>
</evidence>
<dbReference type="CDD" id="cd17478">
    <property type="entry name" value="MFS_FsR"/>
    <property type="match status" value="1"/>
</dbReference>
<name>A0A6V8NPH2_9ACTN</name>
<feature type="transmembrane region" description="Helical" evidence="5">
    <location>
        <begin position="44"/>
        <end position="63"/>
    </location>
</feature>
<comment type="caution">
    <text evidence="7">The sequence shown here is derived from an EMBL/GenBank/DDBJ whole genome shotgun (WGS) entry which is preliminary data.</text>
</comment>
<accession>A0A6V8NPH2</accession>
<keyword evidence="3 5" id="KW-1133">Transmembrane helix</keyword>
<dbReference type="InterPro" id="IPR020846">
    <property type="entry name" value="MFS_dom"/>
</dbReference>
<dbReference type="PROSITE" id="PS50850">
    <property type="entry name" value="MFS"/>
    <property type="match status" value="1"/>
</dbReference>
<protein>
    <submittedName>
        <fullName evidence="7">MFS transporter, FSR family, fosmidomycin resistance protein</fullName>
    </submittedName>
</protein>
<dbReference type="InterPro" id="IPR011701">
    <property type="entry name" value="MFS"/>
</dbReference>
<dbReference type="GO" id="GO:0022857">
    <property type="term" value="F:transmembrane transporter activity"/>
    <property type="evidence" value="ECO:0007669"/>
    <property type="project" value="InterPro"/>
</dbReference>
<evidence type="ECO:0000256" key="1">
    <source>
        <dbReference type="ARBA" id="ARBA00004651"/>
    </source>
</evidence>
<feature type="transmembrane region" description="Helical" evidence="5">
    <location>
        <begin position="158"/>
        <end position="176"/>
    </location>
</feature>
<feature type="transmembrane region" description="Helical" evidence="5">
    <location>
        <begin position="126"/>
        <end position="152"/>
    </location>
</feature>
<evidence type="ECO:0000256" key="5">
    <source>
        <dbReference type="SAM" id="Phobius"/>
    </source>
</evidence>
<dbReference type="PANTHER" id="PTHR43129">
    <property type="entry name" value="FOSMIDOMYCIN RESISTANCE PROTEIN"/>
    <property type="match status" value="1"/>
</dbReference>
<dbReference type="InterPro" id="IPR005829">
    <property type="entry name" value="Sugar_transporter_CS"/>
</dbReference>
<evidence type="ECO:0000313" key="7">
    <source>
        <dbReference type="EMBL" id="GFP21240.1"/>
    </source>
</evidence>
<evidence type="ECO:0000256" key="2">
    <source>
        <dbReference type="ARBA" id="ARBA00022692"/>
    </source>
</evidence>
<sequence length="391" mass="42221">MKKLSLIVMSLSHMFIDIYNNVLPVLLPLFVLQFSLSYTQVGLVVALFSISSSLVQPIFGFISDRWRTNWFLPGGILGVSILASLLGLVPNYSFLLVAIGLMGISSAIFHPRGLTSASLASGERRGLGVSIFTLGGNIGFALGPILAAFVVLHWGLRGTVFLLIPGIIITALTFYLRRHFYLVPQRELRTEKEHPFSQLPLSEFLVLCSLVTLRAWAVQGIVAFLPLYLQNREVPLHMAGNLLSAFLFSGAVAGLLGGYLSDILGRKAVMSSSLFLFTPLMFLFLQSTGKLSMVFLILAGTMLLTSAPLSFVMAHEMMPNNIGLASGLIMGLVFGMGGLGVGVTGMIADRLGLGFSMTILSLLPLLAALMTFLLKERRATLAPANPIPRSD</sequence>
<comment type="subcellular location">
    <subcellularLocation>
        <location evidence="1">Cell membrane</location>
        <topology evidence="1">Multi-pass membrane protein</topology>
    </subcellularLocation>
</comment>
<feature type="transmembrane region" description="Helical" evidence="5">
    <location>
        <begin position="204"/>
        <end position="229"/>
    </location>
</feature>
<dbReference type="EMBL" id="BLRV01000028">
    <property type="protein sequence ID" value="GFP21240.1"/>
    <property type="molecule type" value="Genomic_DNA"/>
</dbReference>